<dbReference type="Proteomes" id="UP000718281">
    <property type="component" value="Unassembled WGS sequence"/>
</dbReference>
<evidence type="ECO:0000313" key="5">
    <source>
        <dbReference type="EMBL" id="MBL0005446.1"/>
    </source>
</evidence>
<sequence>MSRERGQSTVAVLGVLGALVASTVGALDLARAVNAAHVARAAADLAALAGAGAGVRGAGAGEACAQASRLAALNHAQLVACAVPGEGSVEVSVTATSGGPWPRTARASARAGPG</sequence>
<dbReference type="AlphaFoldDB" id="A0A935ILF0"/>
<dbReference type="NCBIfam" id="TIGR03816">
    <property type="entry name" value="tadE_like_DECH"/>
    <property type="match status" value="1"/>
</dbReference>
<gene>
    <name evidence="3" type="ORF">IPF40_02405</name>
    <name evidence="4" type="ORF">IPI13_09900</name>
    <name evidence="5" type="ORF">IPP00_16255</name>
</gene>
<evidence type="ECO:0000259" key="2">
    <source>
        <dbReference type="Pfam" id="PF13400"/>
    </source>
</evidence>
<feature type="region of interest" description="Disordered" evidence="1">
    <location>
        <begin position="93"/>
        <end position="114"/>
    </location>
</feature>
<dbReference type="InterPro" id="IPR028087">
    <property type="entry name" value="Tad_N"/>
</dbReference>
<proteinExistence type="predicted"/>
<dbReference type="EMBL" id="JADKGK010000027">
    <property type="protein sequence ID" value="MBL0005446.1"/>
    <property type="molecule type" value="Genomic_DNA"/>
</dbReference>
<dbReference type="EMBL" id="JADJIB010000003">
    <property type="protein sequence ID" value="MBK7273455.1"/>
    <property type="molecule type" value="Genomic_DNA"/>
</dbReference>
<name>A0A935ILF0_9MICO</name>
<dbReference type="Proteomes" id="UP000886632">
    <property type="component" value="Unassembled WGS sequence"/>
</dbReference>
<protein>
    <submittedName>
        <fullName evidence="4">Pilus assembly protein TadE</fullName>
    </submittedName>
</protein>
<evidence type="ECO:0000313" key="6">
    <source>
        <dbReference type="Proteomes" id="UP000718281"/>
    </source>
</evidence>
<reference evidence="6 7" key="1">
    <citation type="submission" date="2020-10" db="EMBL/GenBank/DDBJ databases">
        <title>Connecting structure to function with the recovery of over 1000 high-quality activated sludge metagenome-assembled genomes encoding full-length rRNA genes using long-read sequencing.</title>
        <authorList>
            <person name="Singleton C.M."/>
            <person name="Petriglieri F."/>
            <person name="Kristensen J.M."/>
            <person name="Kirkegaard R.H."/>
            <person name="Michaelsen T.Y."/>
            <person name="Andersen M.H."/>
            <person name="Karst S.M."/>
            <person name="Dueholm M.S."/>
            <person name="Nielsen P.H."/>
            <person name="Albertsen M."/>
        </authorList>
    </citation>
    <scope>NUCLEOTIDE SEQUENCE [LARGE SCALE GENOMIC DNA]</scope>
    <source>
        <strain evidence="3">AalE_18-Q3-R2-46_BAT3C.188</strain>
        <strain evidence="4">Ega_18-Q3-R5-49_MAXAC.001</strain>
        <strain evidence="5">Ribe_18-Q3-R11-54_MAXAC.001</strain>
    </source>
</reference>
<comment type="caution">
    <text evidence="4">The sequence shown here is derived from an EMBL/GenBank/DDBJ whole genome shotgun (WGS) entry which is preliminary data.</text>
</comment>
<evidence type="ECO:0000313" key="4">
    <source>
        <dbReference type="EMBL" id="MBK7273455.1"/>
    </source>
</evidence>
<dbReference type="Proteomes" id="UP000726105">
    <property type="component" value="Unassembled WGS sequence"/>
</dbReference>
<evidence type="ECO:0000313" key="7">
    <source>
        <dbReference type="Proteomes" id="UP000726105"/>
    </source>
</evidence>
<accession>A0A935ILF0</accession>
<feature type="domain" description="Putative Flp pilus-assembly TadG-like N-terminal" evidence="2">
    <location>
        <begin position="6"/>
        <end position="52"/>
    </location>
</feature>
<evidence type="ECO:0000313" key="3">
    <source>
        <dbReference type="EMBL" id="MBK6299938.1"/>
    </source>
</evidence>
<organism evidence="4 7">
    <name type="scientific">Candidatus Phosphoribacter hodrii</name>
    <dbReference type="NCBI Taxonomy" id="2953743"/>
    <lineage>
        <taxon>Bacteria</taxon>
        <taxon>Bacillati</taxon>
        <taxon>Actinomycetota</taxon>
        <taxon>Actinomycetes</taxon>
        <taxon>Micrococcales</taxon>
        <taxon>Dermatophilaceae</taxon>
        <taxon>Candidatus Phosphoribacter</taxon>
    </lineage>
</organism>
<evidence type="ECO:0000256" key="1">
    <source>
        <dbReference type="SAM" id="MobiDB-lite"/>
    </source>
</evidence>
<dbReference type="Pfam" id="PF13400">
    <property type="entry name" value="Tad"/>
    <property type="match status" value="1"/>
</dbReference>
<dbReference type="InterPro" id="IPR021202">
    <property type="entry name" value="Rv3654c-like"/>
</dbReference>
<dbReference type="EMBL" id="JADIXZ010000001">
    <property type="protein sequence ID" value="MBK6299938.1"/>
    <property type="molecule type" value="Genomic_DNA"/>
</dbReference>